<feature type="transmembrane region" description="Helical" evidence="8">
    <location>
        <begin position="280"/>
        <end position="301"/>
    </location>
</feature>
<feature type="transmembrane region" description="Helical" evidence="8">
    <location>
        <begin position="313"/>
        <end position="335"/>
    </location>
</feature>
<dbReference type="OrthoDB" id="3078158at2"/>
<dbReference type="EMBL" id="AP012337">
    <property type="protein sequence ID" value="BAM00132.1"/>
    <property type="molecule type" value="Genomic_DNA"/>
</dbReference>
<evidence type="ECO:0000256" key="2">
    <source>
        <dbReference type="ARBA" id="ARBA00007783"/>
    </source>
</evidence>
<evidence type="ECO:0000256" key="7">
    <source>
        <dbReference type="ARBA" id="ARBA00023136"/>
    </source>
</evidence>
<feature type="transmembrane region" description="Helical" evidence="8">
    <location>
        <begin position="232"/>
        <end position="254"/>
    </location>
</feature>
<evidence type="ECO:0000256" key="4">
    <source>
        <dbReference type="ARBA" id="ARBA00022475"/>
    </source>
</evidence>
<dbReference type="PANTHER" id="PTHR30294">
    <property type="entry name" value="MEMBRANE COMPONENT OF ABC TRANSPORTER YHHJ-RELATED"/>
    <property type="match status" value="1"/>
</dbReference>
<dbReference type="GO" id="GO:0140359">
    <property type="term" value="F:ABC-type transporter activity"/>
    <property type="evidence" value="ECO:0007669"/>
    <property type="project" value="InterPro"/>
</dbReference>
<name>I0I4E4_CALAS</name>
<comment type="similarity">
    <text evidence="2">Belongs to the ABC-2 integral membrane protein family.</text>
</comment>
<evidence type="ECO:0000313" key="11">
    <source>
        <dbReference type="Proteomes" id="UP000007880"/>
    </source>
</evidence>
<dbReference type="Proteomes" id="UP000007880">
    <property type="component" value="Chromosome"/>
</dbReference>
<feature type="domain" description="ABC transmembrane type-2" evidence="9">
    <location>
        <begin position="195"/>
        <end position="419"/>
    </location>
</feature>
<dbReference type="GO" id="GO:0005886">
    <property type="term" value="C:plasma membrane"/>
    <property type="evidence" value="ECO:0007669"/>
    <property type="project" value="UniProtKB-SubCell"/>
</dbReference>
<dbReference type="AlphaFoldDB" id="I0I4E4"/>
<evidence type="ECO:0000259" key="9">
    <source>
        <dbReference type="PROSITE" id="PS51012"/>
    </source>
</evidence>
<organism evidence="10 11">
    <name type="scientific">Caldilinea aerophila (strain DSM 14535 / JCM 11387 / NBRC 104270 / STL-6-O1)</name>
    <dbReference type="NCBI Taxonomy" id="926550"/>
    <lineage>
        <taxon>Bacteria</taxon>
        <taxon>Bacillati</taxon>
        <taxon>Chloroflexota</taxon>
        <taxon>Caldilineae</taxon>
        <taxon>Caldilineales</taxon>
        <taxon>Caldilineaceae</taxon>
        <taxon>Caldilinea</taxon>
    </lineage>
</organism>
<dbReference type="HOGENOM" id="CLU_039483_0_1_0"/>
<dbReference type="PROSITE" id="PS51012">
    <property type="entry name" value="ABC_TM2"/>
    <property type="match status" value="1"/>
</dbReference>
<keyword evidence="7 8" id="KW-0472">Membrane</keyword>
<proteinExistence type="inferred from homology"/>
<dbReference type="InterPro" id="IPR051449">
    <property type="entry name" value="ABC-2_transporter_component"/>
</dbReference>
<keyword evidence="11" id="KW-1185">Reference proteome</keyword>
<dbReference type="STRING" id="926550.CLDAP_20920"/>
<dbReference type="PANTHER" id="PTHR30294:SF38">
    <property type="entry name" value="TRANSPORT PERMEASE PROTEIN"/>
    <property type="match status" value="1"/>
</dbReference>
<evidence type="ECO:0000313" key="10">
    <source>
        <dbReference type="EMBL" id="BAM00132.1"/>
    </source>
</evidence>
<comment type="subcellular location">
    <subcellularLocation>
        <location evidence="1">Cell membrane</location>
        <topology evidence="1">Multi-pass membrane protein</topology>
    </subcellularLocation>
</comment>
<reference evidence="10 11" key="1">
    <citation type="submission" date="2012-02" db="EMBL/GenBank/DDBJ databases">
        <title>Complete genome sequence of Caldilinea aerophila DSM 14535 (= NBRC 102666).</title>
        <authorList>
            <person name="Oguchi A."/>
            <person name="Hosoyama A."/>
            <person name="Sekine M."/>
            <person name="Fukai R."/>
            <person name="Kato Y."/>
            <person name="Nakamura S."/>
            <person name="Hanada S."/>
            <person name="Yamazaki S."/>
            <person name="Fujita N."/>
        </authorList>
    </citation>
    <scope>NUCLEOTIDE SEQUENCE [LARGE SCALE GENOMIC DNA]</scope>
    <source>
        <strain evidence="11">DSM 14535 / JCM 11387 / NBRC 104270 / STL-6-O1</strain>
    </source>
</reference>
<accession>I0I4E4</accession>
<sequence>MEAVNVLRQIWAVMRKELKVAAESKGQWLNVFLTPLAFIAVMGATFGNTGAPTAAVYLVNEDEGRLGRQIVSALRDEPTLDLEVLSSREEADRLVGEGRRMAAIIIPAGLSEAVLTKTGGKIEVIVDPAREQSAGIVLGQVQAATAPMLIDAEVERGVRMAFNTAPETLGFEEADLEALGVDLETVERFLTAAIKGVVSSQVQDAIDDPLVRIELKPASDIAPRQIPTIFDYLTPGYSVFFAFFLMGLMAEIIYEERVSGTLRRIFSLPIGRMTFLLGKMLPYALIAMLQIVVVFGVSSLLFDFDLGEAPLAFALLVVATGLAVGGISILVAVLIRSEGQANSVPSLLAVVMAAVSGALFPSIQVPALAQLTPHYWAIQGFLTITASGGGLVDVALHLYVLTGIALVASGLAAWRFQLT</sequence>
<keyword evidence="3" id="KW-0813">Transport</keyword>
<dbReference type="KEGG" id="cap:CLDAP_20920"/>
<keyword evidence="5 8" id="KW-0812">Transmembrane</keyword>
<dbReference type="Pfam" id="PF12698">
    <property type="entry name" value="ABC2_membrane_3"/>
    <property type="match status" value="1"/>
</dbReference>
<evidence type="ECO:0000256" key="5">
    <source>
        <dbReference type="ARBA" id="ARBA00022692"/>
    </source>
</evidence>
<evidence type="ECO:0000256" key="3">
    <source>
        <dbReference type="ARBA" id="ARBA00022448"/>
    </source>
</evidence>
<evidence type="ECO:0000256" key="6">
    <source>
        <dbReference type="ARBA" id="ARBA00022989"/>
    </source>
</evidence>
<dbReference type="eggNOG" id="COG0842">
    <property type="taxonomic scope" value="Bacteria"/>
</dbReference>
<keyword evidence="4" id="KW-1003">Cell membrane</keyword>
<gene>
    <name evidence="10" type="ordered locus">CLDAP_20920</name>
</gene>
<dbReference type="InterPro" id="IPR047817">
    <property type="entry name" value="ABC2_TM_bact-type"/>
</dbReference>
<feature type="transmembrane region" description="Helical" evidence="8">
    <location>
        <begin position="347"/>
        <end position="369"/>
    </location>
</feature>
<protein>
    <submittedName>
        <fullName evidence="10">Putative ABC transporter permease protein</fullName>
    </submittedName>
</protein>
<feature type="transmembrane region" description="Helical" evidence="8">
    <location>
        <begin position="396"/>
        <end position="414"/>
    </location>
</feature>
<keyword evidence="6 8" id="KW-1133">Transmembrane helix</keyword>
<evidence type="ECO:0000256" key="1">
    <source>
        <dbReference type="ARBA" id="ARBA00004651"/>
    </source>
</evidence>
<dbReference type="InterPro" id="IPR013525">
    <property type="entry name" value="ABC2_TM"/>
</dbReference>
<evidence type="ECO:0000256" key="8">
    <source>
        <dbReference type="SAM" id="Phobius"/>
    </source>
</evidence>
<dbReference type="Gene3D" id="3.40.1710.10">
    <property type="entry name" value="abc type-2 transporter like domain"/>
    <property type="match status" value="1"/>
</dbReference>